<dbReference type="Pfam" id="PF07683">
    <property type="entry name" value="CobW_C"/>
    <property type="match status" value="1"/>
</dbReference>
<dbReference type="PANTHER" id="PTHR13748">
    <property type="entry name" value="COBW-RELATED"/>
    <property type="match status" value="1"/>
</dbReference>
<comment type="caution">
    <text evidence="8">The sequence shown here is derived from an EMBL/GenBank/DDBJ whole genome shotgun (WGS) entry which is preliminary data.</text>
</comment>
<dbReference type="InterPro" id="IPR051316">
    <property type="entry name" value="Zinc-reg_GTPase_activator"/>
</dbReference>
<organism evidence="8 9">
    <name type="scientific">Actinomyces israelii</name>
    <dbReference type="NCBI Taxonomy" id="1659"/>
    <lineage>
        <taxon>Bacteria</taxon>
        <taxon>Bacillati</taxon>
        <taxon>Actinomycetota</taxon>
        <taxon>Actinomycetes</taxon>
        <taxon>Actinomycetales</taxon>
        <taxon>Actinomycetaceae</taxon>
        <taxon>Actinomyces</taxon>
    </lineage>
</organism>
<evidence type="ECO:0000313" key="9">
    <source>
        <dbReference type="Proteomes" id="UP001072034"/>
    </source>
</evidence>
<evidence type="ECO:0000256" key="5">
    <source>
        <dbReference type="ARBA" id="ARBA00049117"/>
    </source>
</evidence>
<feature type="domain" description="CobW C-terminal" evidence="7">
    <location>
        <begin position="236"/>
        <end position="337"/>
    </location>
</feature>
<keyword evidence="2" id="KW-0378">Hydrolase</keyword>
<evidence type="ECO:0000256" key="2">
    <source>
        <dbReference type="ARBA" id="ARBA00022801"/>
    </source>
</evidence>
<dbReference type="Pfam" id="PF02492">
    <property type="entry name" value="cobW"/>
    <property type="match status" value="1"/>
</dbReference>
<keyword evidence="9" id="KW-1185">Reference proteome</keyword>
<evidence type="ECO:0000256" key="6">
    <source>
        <dbReference type="SAM" id="MobiDB-lite"/>
    </source>
</evidence>
<keyword evidence="3" id="KW-0143">Chaperone</keyword>
<comment type="catalytic activity">
    <reaction evidence="5">
        <text>GTP + H2O = GDP + phosphate + H(+)</text>
        <dbReference type="Rhea" id="RHEA:19669"/>
        <dbReference type="ChEBI" id="CHEBI:15377"/>
        <dbReference type="ChEBI" id="CHEBI:15378"/>
        <dbReference type="ChEBI" id="CHEBI:37565"/>
        <dbReference type="ChEBI" id="CHEBI:43474"/>
        <dbReference type="ChEBI" id="CHEBI:58189"/>
    </reaction>
    <physiologicalReaction direction="left-to-right" evidence="5">
        <dbReference type="Rhea" id="RHEA:19670"/>
    </physiologicalReaction>
</comment>
<evidence type="ECO:0000256" key="4">
    <source>
        <dbReference type="ARBA" id="ARBA00034320"/>
    </source>
</evidence>
<dbReference type="PANTHER" id="PTHR13748:SF62">
    <property type="entry name" value="COBW DOMAIN-CONTAINING PROTEIN"/>
    <property type="match status" value="1"/>
</dbReference>
<comment type="similarity">
    <text evidence="4">Belongs to the SIMIBI class G3E GTPase family. ZNG1 subfamily.</text>
</comment>
<evidence type="ECO:0000259" key="7">
    <source>
        <dbReference type="SMART" id="SM00833"/>
    </source>
</evidence>
<dbReference type="SMART" id="SM00833">
    <property type="entry name" value="CobW_C"/>
    <property type="match status" value="1"/>
</dbReference>
<dbReference type="Gene3D" id="3.40.50.300">
    <property type="entry name" value="P-loop containing nucleotide triphosphate hydrolases"/>
    <property type="match status" value="1"/>
</dbReference>
<feature type="region of interest" description="Disordered" evidence="6">
    <location>
        <begin position="337"/>
        <end position="362"/>
    </location>
</feature>
<dbReference type="InterPro" id="IPR027417">
    <property type="entry name" value="P-loop_NTPase"/>
</dbReference>
<name>A0ABT4I5H5_9ACTO</name>
<evidence type="ECO:0000256" key="3">
    <source>
        <dbReference type="ARBA" id="ARBA00023186"/>
    </source>
</evidence>
<accession>A0ABT4I5H5</accession>
<dbReference type="RefSeq" id="WP_268916673.1">
    <property type="nucleotide sequence ID" value="NZ_JAPTMY010000004.1"/>
</dbReference>
<keyword evidence="1" id="KW-0547">Nucleotide-binding</keyword>
<evidence type="ECO:0000313" key="8">
    <source>
        <dbReference type="EMBL" id="MCZ0856994.1"/>
    </source>
</evidence>
<gene>
    <name evidence="8" type="ORF">OHJ16_02890</name>
</gene>
<evidence type="ECO:0000256" key="1">
    <source>
        <dbReference type="ARBA" id="ARBA00022741"/>
    </source>
</evidence>
<proteinExistence type="inferred from homology"/>
<protein>
    <submittedName>
        <fullName evidence="8">GTP-binding protein</fullName>
    </submittedName>
</protein>
<dbReference type="SUPFAM" id="SSF52540">
    <property type="entry name" value="P-loop containing nucleoside triphosphate hydrolases"/>
    <property type="match status" value="1"/>
</dbReference>
<dbReference type="EMBL" id="JAPTMY010000004">
    <property type="protein sequence ID" value="MCZ0856994.1"/>
    <property type="molecule type" value="Genomic_DNA"/>
</dbReference>
<sequence length="362" mass="37737">MTPGRPASRPRVPVIALTGYLGAGKTTLLNHLLRTPGARLGCVINDFGDINVDAALVSGEVDEPASVAGGCLCCMPDAGGLETALERLTAARADLDAILIEASGLAEPPNLVRLLRSAASRRVRYAGLIDVVDAINDARTIGGAPPARYGAATLVVVAKTDLLDAGERRRALARVAGRARARNPRALVVEADHGRIDPLLVMDVAQEAAPPGELPLAELTRTARAEAHGGHRHAHADCLTVPAALPVSPGALADLLERPPVDAYRLKGVLDVAGSAGRPGPPEPSDGTRRVVVNAVAGQVHLEIARPARPARPAEPGLVAIGTRLGDDVRAALEEALRPAREPPSPSDLARLDRIRRRSRGI</sequence>
<dbReference type="Proteomes" id="UP001072034">
    <property type="component" value="Unassembled WGS sequence"/>
</dbReference>
<dbReference type="InterPro" id="IPR003495">
    <property type="entry name" value="CobW/HypB/UreG_nucleotide-bd"/>
</dbReference>
<dbReference type="InterPro" id="IPR011629">
    <property type="entry name" value="CobW-like_C"/>
</dbReference>
<dbReference type="InterPro" id="IPR036627">
    <property type="entry name" value="CobW-likC_sf"/>
</dbReference>
<reference evidence="8" key="1">
    <citation type="submission" date="2022-10" db="EMBL/GenBank/DDBJ databases">
        <title>Genome sequence of Actinomyces israelii ATCC 10048.</title>
        <authorList>
            <person name="Watt R.M."/>
            <person name="Tong W.M."/>
        </authorList>
    </citation>
    <scope>NUCLEOTIDE SEQUENCE</scope>
    <source>
        <strain evidence="8">ATCC 10048</strain>
    </source>
</reference>
<dbReference type="Gene3D" id="3.30.1220.10">
    <property type="entry name" value="CobW-like, C-terminal domain"/>
    <property type="match status" value="1"/>
</dbReference>